<dbReference type="Gene3D" id="3.40.1380.10">
    <property type="match status" value="1"/>
</dbReference>
<dbReference type="AlphaFoldDB" id="A0A212LZJ7"/>
<dbReference type="Pfam" id="PF00231">
    <property type="entry name" value="ATP-synt"/>
    <property type="match status" value="1"/>
</dbReference>
<dbReference type="Gene3D" id="1.10.287.80">
    <property type="entry name" value="ATP synthase, gamma subunit, helix hairpin domain"/>
    <property type="match status" value="1"/>
</dbReference>
<protein>
    <recommendedName>
        <fullName evidence="10">ATP synthase gamma chain</fullName>
    </recommendedName>
    <alternativeName>
        <fullName evidence="10">ATP synthase F1 sector gamma subunit</fullName>
    </alternativeName>
    <alternativeName>
        <fullName evidence="10">F-ATPase gamma subunit</fullName>
    </alternativeName>
</protein>
<evidence type="ECO:0000256" key="8">
    <source>
        <dbReference type="ARBA" id="ARBA00023196"/>
    </source>
</evidence>
<evidence type="ECO:0000256" key="10">
    <source>
        <dbReference type="HAMAP-Rule" id="MF_00815"/>
    </source>
</evidence>
<dbReference type="PANTHER" id="PTHR11693:SF22">
    <property type="entry name" value="ATP SYNTHASE SUBUNIT GAMMA, MITOCHONDRIAL"/>
    <property type="match status" value="1"/>
</dbReference>
<comment type="subunit">
    <text evidence="10">F-type ATPases have 2 components, CF(1) - the catalytic core - and CF(0) - the membrane proton channel. CF(1) has five subunits: alpha(3), beta(3), gamma(1), delta(1), epsilon(1). CF(0) has three main subunits: a, b and c.</text>
</comment>
<dbReference type="GO" id="GO:0046933">
    <property type="term" value="F:proton-transporting ATP synthase activity, rotational mechanism"/>
    <property type="evidence" value="ECO:0007669"/>
    <property type="project" value="UniProtKB-UniRule"/>
</dbReference>
<dbReference type="GO" id="GO:0045259">
    <property type="term" value="C:proton-transporting ATP synthase complex"/>
    <property type="evidence" value="ECO:0007669"/>
    <property type="project" value="UniProtKB-KW"/>
</dbReference>
<evidence type="ECO:0000256" key="5">
    <source>
        <dbReference type="ARBA" id="ARBA00022781"/>
    </source>
</evidence>
<organism evidence="11">
    <name type="scientific">uncultured Sporomusa sp</name>
    <dbReference type="NCBI Taxonomy" id="307249"/>
    <lineage>
        <taxon>Bacteria</taxon>
        <taxon>Bacillati</taxon>
        <taxon>Bacillota</taxon>
        <taxon>Negativicutes</taxon>
        <taxon>Selenomonadales</taxon>
        <taxon>Sporomusaceae</taxon>
        <taxon>Sporomusa</taxon>
        <taxon>environmental samples</taxon>
    </lineage>
</organism>
<dbReference type="GO" id="GO:0005886">
    <property type="term" value="C:plasma membrane"/>
    <property type="evidence" value="ECO:0007669"/>
    <property type="project" value="UniProtKB-SubCell"/>
</dbReference>
<comment type="similarity">
    <text evidence="3 10">Belongs to the ATPase gamma chain family.</text>
</comment>
<evidence type="ECO:0000256" key="2">
    <source>
        <dbReference type="ARBA" id="ARBA00004170"/>
    </source>
</evidence>
<dbReference type="CDD" id="cd12151">
    <property type="entry name" value="F1-ATPase_gamma"/>
    <property type="match status" value="1"/>
</dbReference>
<keyword evidence="4 10" id="KW-0813">Transport</keyword>
<dbReference type="SUPFAM" id="SSF52943">
    <property type="entry name" value="ATP synthase (F1-ATPase), gamma subunit"/>
    <property type="match status" value="1"/>
</dbReference>
<keyword evidence="5 10" id="KW-0375">Hydrogen ion transport</keyword>
<reference evidence="11" key="1">
    <citation type="submission" date="2016-08" db="EMBL/GenBank/DDBJ databases">
        <authorList>
            <person name="Seilhamer J.J."/>
        </authorList>
    </citation>
    <scope>NUCLEOTIDE SEQUENCE</scope>
    <source>
        <strain evidence="11">86</strain>
    </source>
</reference>
<evidence type="ECO:0000256" key="7">
    <source>
        <dbReference type="ARBA" id="ARBA00023136"/>
    </source>
</evidence>
<dbReference type="InterPro" id="IPR000131">
    <property type="entry name" value="ATP_synth_F1_gsu"/>
</dbReference>
<sequence>MPNALDLRRRIKGVKNIQKITQAMKMVAAVRLRKAQERVRDSLPYCQELETAIAALVTSGEELPGGLFAEREVLRTGYLVIGADKGLAGSYGSNLVKALVRHIGGESRVGLVVVGRKVKDYFGRRHVAIDKSYTGISEKPRYQHAVDIGAVITELFGRGTYDKVYLVYTKFCSSGNQQVVVEHLLPIRIAETLPCRKQPQIYEPSFDSVLAEVAAKWLEAAVFRGLIHAAASEVASRLNAMSLATDNAQELIGQLVLEYNKVRQANITREISEIVGGSEALR</sequence>
<dbReference type="HAMAP" id="MF_00815">
    <property type="entry name" value="ATP_synth_gamma_bact"/>
    <property type="match status" value="1"/>
</dbReference>
<gene>
    <name evidence="10 11" type="primary">atpG</name>
    <name evidence="11" type="ORF">KL86SPO_50744</name>
</gene>
<dbReference type="PRINTS" id="PR00126">
    <property type="entry name" value="ATPASEGAMMA"/>
</dbReference>
<keyword evidence="7 10" id="KW-0472">Membrane</keyword>
<dbReference type="GO" id="GO:0005524">
    <property type="term" value="F:ATP binding"/>
    <property type="evidence" value="ECO:0007669"/>
    <property type="project" value="UniProtKB-UniRule"/>
</dbReference>
<name>A0A212LZJ7_9FIRM</name>
<dbReference type="NCBIfam" id="TIGR01146">
    <property type="entry name" value="ATPsyn_F1gamma"/>
    <property type="match status" value="1"/>
</dbReference>
<evidence type="ECO:0000256" key="6">
    <source>
        <dbReference type="ARBA" id="ARBA00023065"/>
    </source>
</evidence>
<dbReference type="PANTHER" id="PTHR11693">
    <property type="entry name" value="ATP SYNTHASE GAMMA CHAIN"/>
    <property type="match status" value="1"/>
</dbReference>
<dbReference type="InterPro" id="IPR035968">
    <property type="entry name" value="ATP_synth_F1_ATPase_gsu"/>
</dbReference>
<keyword evidence="6 10" id="KW-0406">Ion transport</keyword>
<comment type="subcellular location">
    <subcellularLocation>
        <location evidence="10">Cell membrane</location>
        <topology evidence="10">Peripheral membrane protein</topology>
    </subcellularLocation>
    <subcellularLocation>
        <location evidence="2">Membrane</location>
        <topology evidence="2">Peripheral membrane protein</topology>
    </subcellularLocation>
</comment>
<evidence type="ECO:0000256" key="1">
    <source>
        <dbReference type="ARBA" id="ARBA00003456"/>
    </source>
</evidence>
<proteinExistence type="inferred from homology"/>
<keyword evidence="10" id="KW-1003">Cell membrane</keyword>
<evidence type="ECO:0000256" key="4">
    <source>
        <dbReference type="ARBA" id="ARBA00022448"/>
    </source>
</evidence>
<evidence type="ECO:0000256" key="3">
    <source>
        <dbReference type="ARBA" id="ARBA00007681"/>
    </source>
</evidence>
<dbReference type="EMBL" id="FMJE01000005">
    <property type="protein sequence ID" value="SCM82972.1"/>
    <property type="molecule type" value="Genomic_DNA"/>
</dbReference>
<keyword evidence="8 10" id="KW-0139">CF(1)</keyword>
<accession>A0A212LZJ7</accession>
<dbReference type="GO" id="GO:0042777">
    <property type="term" value="P:proton motive force-driven plasma membrane ATP synthesis"/>
    <property type="evidence" value="ECO:0007669"/>
    <property type="project" value="UniProtKB-UniRule"/>
</dbReference>
<comment type="function">
    <text evidence="1 10">Produces ATP from ADP in the presence of a proton gradient across the membrane. The gamma chain is believed to be important in regulating ATPase activity and the flow of protons through the CF(0) complex.</text>
</comment>
<keyword evidence="9 10" id="KW-0066">ATP synthesis</keyword>
<dbReference type="RefSeq" id="WP_288185520.1">
    <property type="nucleotide sequence ID" value="NZ_LT608335.1"/>
</dbReference>
<evidence type="ECO:0000256" key="9">
    <source>
        <dbReference type="ARBA" id="ARBA00023310"/>
    </source>
</evidence>
<evidence type="ECO:0000313" key="11">
    <source>
        <dbReference type="EMBL" id="SCM82972.1"/>
    </source>
</evidence>